<dbReference type="OrthoDB" id="7699970at2"/>
<proteinExistence type="predicted"/>
<evidence type="ECO:0000313" key="5">
    <source>
        <dbReference type="EMBL" id="ANY80758.1"/>
    </source>
</evidence>
<protein>
    <recommendedName>
        <fullName evidence="4">DUF7939 domain-containing protein</fullName>
    </recommendedName>
</protein>
<dbReference type="InterPro" id="IPR057699">
    <property type="entry name" value="DUF7939"/>
</dbReference>
<feature type="transmembrane region" description="Helical" evidence="2">
    <location>
        <begin position="285"/>
        <end position="308"/>
    </location>
</feature>
<dbReference type="AlphaFoldDB" id="A0A1B2EL99"/>
<dbReference type="KEGG" id="moc:BB934_23080"/>
<reference evidence="5" key="1">
    <citation type="submission" date="2016-07" db="EMBL/GenBank/DDBJ databases">
        <title>Microvirga ossetica sp. nov. a new species of rhizobia isolated from root nodules of the legume species Vicia alpestris Steven originated from North Ossetia region in the Caucasus.</title>
        <authorList>
            <person name="Safronova V.I."/>
            <person name="Kuznetsova I.G."/>
            <person name="Sazanova A.L."/>
            <person name="Belimov A."/>
            <person name="Andronov E."/>
            <person name="Osledkin Y.S."/>
            <person name="Onishchuk O.P."/>
            <person name="Kurchak O.N."/>
            <person name="Shaposhnikov A.I."/>
            <person name="Willems A."/>
            <person name="Tikhonovich I.A."/>
        </authorList>
    </citation>
    <scope>NUCLEOTIDE SEQUENCE [LARGE SCALE GENOMIC DNA]</scope>
    <source>
        <strain evidence="5">V5/3M</strain>
    </source>
</reference>
<organism evidence="5">
    <name type="scientific">Microvirga ossetica</name>
    <dbReference type="NCBI Taxonomy" id="1882682"/>
    <lineage>
        <taxon>Bacteria</taxon>
        <taxon>Pseudomonadati</taxon>
        <taxon>Pseudomonadota</taxon>
        <taxon>Alphaproteobacteria</taxon>
        <taxon>Hyphomicrobiales</taxon>
        <taxon>Methylobacteriaceae</taxon>
        <taxon>Microvirga</taxon>
    </lineage>
</organism>
<keyword evidence="2" id="KW-0812">Transmembrane</keyword>
<dbReference type="EMBL" id="CP016616">
    <property type="protein sequence ID" value="ANY80758.1"/>
    <property type="molecule type" value="Genomic_DNA"/>
</dbReference>
<accession>A0A1B2EL99</accession>
<evidence type="ECO:0000256" key="2">
    <source>
        <dbReference type="SAM" id="Phobius"/>
    </source>
</evidence>
<dbReference type="Pfam" id="PF25607">
    <property type="entry name" value="DUF7939"/>
    <property type="match status" value="1"/>
</dbReference>
<dbReference type="PANTHER" id="PTHR40940:SF1">
    <property type="entry name" value="PROTEIN BATD"/>
    <property type="match status" value="1"/>
</dbReference>
<keyword evidence="2" id="KW-1133">Transmembrane helix</keyword>
<dbReference type="PANTHER" id="PTHR40940">
    <property type="entry name" value="PROTEIN BATD-RELATED"/>
    <property type="match status" value="1"/>
</dbReference>
<keyword evidence="3" id="KW-0732">Signal</keyword>
<evidence type="ECO:0000256" key="1">
    <source>
        <dbReference type="SAM" id="MobiDB-lite"/>
    </source>
</evidence>
<name>A0A1B2EL99_9HYPH</name>
<dbReference type="RefSeq" id="WP_157934287.1">
    <property type="nucleotide sequence ID" value="NZ_CP016616.1"/>
</dbReference>
<feature type="region of interest" description="Disordered" evidence="1">
    <location>
        <begin position="403"/>
        <end position="426"/>
    </location>
</feature>
<feature type="chain" id="PRO_5008535990" description="DUF7939 domain-containing protein" evidence="3">
    <location>
        <begin position="21"/>
        <end position="426"/>
    </location>
</feature>
<keyword evidence="2" id="KW-0472">Membrane</keyword>
<dbReference type="InterPro" id="IPR025738">
    <property type="entry name" value="BatD"/>
</dbReference>
<sequence>MVVRNALAVGLIALALPARAQTVDVVVKTALDPAQGAVVGQAVELYVDVLFPGTMPRPPRVRIPDVQGAQVMRFESQGVTIGENSGGRNYVGQRFTFDIFPRRGGALTLPAAEVTLLDVAGDVSGSTRGNPMRLDVAVPQGVDASEPVIASTRVTAVQTWAPDPATGLAPGGAIVRTITREAADVPALGMPELTFATPDGVRAYVDPPVSADRIDRGAVAGHRTDKVTYVFERSGAFDLPALSQPWWDLGAKSVRSVALNGATVTVSAAPASTGSRVQSRRSARAWLVAAAILATFLVCLAVIVRYGWPWAHETWLAWQRRRAASEQAARRDLCRIARTGDAAATYHALGVWRSRTSPSEAEQITRHEPLRVLTVQLERSLFGHSGEPWTSQLGRALAQAVSSVPTRTPRNPHGSALPPLNPVARS</sequence>
<evidence type="ECO:0000259" key="4">
    <source>
        <dbReference type="Pfam" id="PF25607"/>
    </source>
</evidence>
<feature type="signal peptide" evidence="3">
    <location>
        <begin position="1"/>
        <end position="20"/>
    </location>
</feature>
<feature type="domain" description="DUF7939" evidence="4">
    <location>
        <begin position="326"/>
        <end position="407"/>
    </location>
</feature>
<gene>
    <name evidence="5" type="ORF">BB934_23080</name>
</gene>
<evidence type="ECO:0000256" key="3">
    <source>
        <dbReference type="SAM" id="SignalP"/>
    </source>
</evidence>